<feature type="transmembrane region" description="Helical" evidence="1">
    <location>
        <begin position="241"/>
        <end position="259"/>
    </location>
</feature>
<organism evidence="3">
    <name type="scientific">freshwater metagenome</name>
    <dbReference type="NCBI Taxonomy" id="449393"/>
    <lineage>
        <taxon>unclassified sequences</taxon>
        <taxon>metagenomes</taxon>
        <taxon>ecological metagenomes</taxon>
    </lineage>
</organism>
<sequence length="458" mass="48966">MYRRQSTLVVIVLVALLGLGAVLMNATSYEVWGGVLALPVLALISLPALRWVLRKDLKHLFNVLAVGFALKMLGTILRFYVFSKVYGSVADATYYYEKGSIIAAGVRSGERSLWSALPLARELGFVIRLTGTVLAFTGPTRLGAFLVFGTFGYWGAVFLVVAACRAVPGLAQRRYALLCCLTPTLVFWPSSLGKEAWILLCIGVFSLGVARILNWDRPGFGLLLAVLAGTGIGAVRIHLAVIFVAGAAVAFVQGILLQPGGSGAQRRGGPAFFAAVSVTVMGVLSYVAARHLKLGDSNGDFLSNLDSALNRAATMSETGGSSFTPISTRNPLNWPWAVFRTLTRPLPFDVSGATSLLPALETSLFLVAVVIGYRRLQGLRVTARNAPYVTYCLVTAVLFGLVFSSFGNLGILVRQRSLVAAFMVLVLCLPKAPSRAQRYADRWGPKGTQRAGAAASRA</sequence>
<evidence type="ECO:0000313" key="2">
    <source>
        <dbReference type="EMBL" id="CAB4712783.1"/>
    </source>
</evidence>
<protein>
    <submittedName>
        <fullName evidence="3">Unannotated protein</fullName>
    </submittedName>
</protein>
<feature type="transmembrane region" description="Helical" evidence="1">
    <location>
        <begin position="412"/>
        <end position="429"/>
    </location>
</feature>
<gene>
    <name evidence="2" type="ORF">UFOPK2602_01259</name>
    <name evidence="3" type="ORF">UFOPK2806_01897</name>
    <name evidence="4" type="ORF">UFOPK3417_00694</name>
</gene>
<dbReference type="EMBL" id="CAFBLR010000049">
    <property type="protein sequence ID" value="CAB4870031.1"/>
    <property type="molecule type" value="Genomic_DNA"/>
</dbReference>
<keyword evidence="1" id="KW-0472">Membrane</keyword>
<proteinExistence type="predicted"/>
<evidence type="ECO:0000256" key="1">
    <source>
        <dbReference type="SAM" id="Phobius"/>
    </source>
</evidence>
<name>A0A6J6UXC8_9ZZZZ</name>
<keyword evidence="1" id="KW-0812">Transmembrane</keyword>
<dbReference type="AlphaFoldDB" id="A0A6J6UXC8"/>
<dbReference type="EMBL" id="CAEZYY010000031">
    <property type="protein sequence ID" value="CAB4763994.1"/>
    <property type="molecule type" value="Genomic_DNA"/>
</dbReference>
<dbReference type="EMBL" id="CAEZXX010000081">
    <property type="protein sequence ID" value="CAB4712783.1"/>
    <property type="molecule type" value="Genomic_DNA"/>
</dbReference>
<feature type="transmembrane region" description="Helical" evidence="1">
    <location>
        <begin position="356"/>
        <end position="376"/>
    </location>
</feature>
<keyword evidence="1" id="KW-1133">Transmembrane helix</keyword>
<accession>A0A6J6UXC8</accession>
<evidence type="ECO:0000313" key="4">
    <source>
        <dbReference type="EMBL" id="CAB4870031.1"/>
    </source>
</evidence>
<feature type="transmembrane region" description="Helical" evidence="1">
    <location>
        <begin position="60"/>
        <end position="81"/>
    </location>
</feature>
<feature type="transmembrane region" description="Helical" evidence="1">
    <location>
        <begin position="142"/>
        <end position="163"/>
    </location>
</feature>
<feature type="transmembrane region" description="Helical" evidence="1">
    <location>
        <begin position="7"/>
        <end position="26"/>
    </location>
</feature>
<feature type="transmembrane region" description="Helical" evidence="1">
    <location>
        <begin position="271"/>
        <end position="289"/>
    </location>
</feature>
<feature type="transmembrane region" description="Helical" evidence="1">
    <location>
        <begin position="388"/>
        <end position="406"/>
    </location>
</feature>
<evidence type="ECO:0000313" key="3">
    <source>
        <dbReference type="EMBL" id="CAB4763994.1"/>
    </source>
</evidence>
<feature type="transmembrane region" description="Helical" evidence="1">
    <location>
        <begin position="32"/>
        <end position="53"/>
    </location>
</feature>
<reference evidence="3" key="1">
    <citation type="submission" date="2020-05" db="EMBL/GenBank/DDBJ databases">
        <authorList>
            <person name="Chiriac C."/>
            <person name="Salcher M."/>
            <person name="Ghai R."/>
            <person name="Kavagutti S V."/>
        </authorList>
    </citation>
    <scope>NUCLEOTIDE SEQUENCE</scope>
</reference>
<feature type="transmembrane region" description="Helical" evidence="1">
    <location>
        <begin position="196"/>
        <end position="213"/>
    </location>
</feature>